<feature type="non-terminal residue" evidence="1">
    <location>
        <position position="1"/>
    </location>
</feature>
<dbReference type="AlphaFoldDB" id="X1EVF2"/>
<comment type="caution">
    <text evidence="1">The sequence shown here is derived from an EMBL/GenBank/DDBJ whole genome shotgun (WGS) entry which is preliminary data.</text>
</comment>
<proteinExistence type="predicted"/>
<organism evidence="1">
    <name type="scientific">marine sediment metagenome</name>
    <dbReference type="NCBI Taxonomy" id="412755"/>
    <lineage>
        <taxon>unclassified sequences</taxon>
        <taxon>metagenomes</taxon>
        <taxon>ecological metagenomes</taxon>
    </lineage>
</organism>
<evidence type="ECO:0000313" key="1">
    <source>
        <dbReference type="EMBL" id="GAH21154.1"/>
    </source>
</evidence>
<accession>X1EVF2</accession>
<feature type="non-terminal residue" evidence="1">
    <location>
        <position position="83"/>
    </location>
</feature>
<gene>
    <name evidence="1" type="ORF">S01H4_66189</name>
</gene>
<protein>
    <submittedName>
        <fullName evidence="1">Uncharacterized protein</fullName>
    </submittedName>
</protein>
<reference evidence="1" key="1">
    <citation type="journal article" date="2014" name="Front. Microbiol.">
        <title>High frequency of phylogenetically diverse reductive dehalogenase-homologous genes in deep subseafloor sedimentary metagenomes.</title>
        <authorList>
            <person name="Kawai M."/>
            <person name="Futagami T."/>
            <person name="Toyoda A."/>
            <person name="Takaki Y."/>
            <person name="Nishi S."/>
            <person name="Hori S."/>
            <person name="Arai W."/>
            <person name="Tsubouchi T."/>
            <person name="Morono Y."/>
            <person name="Uchiyama I."/>
            <person name="Ito T."/>
            <person name="Fujiyama A."/>
            <person name="Inagaki F."/>
            <person name="Takami H."/>
        </authorList>
    </citation>
    <scope>NUCLEOTIDE SEQUENCE</scope>
    <source>
        <strain evidence="1">Expedition CK06-06</strain>
    </source>
</reference>
<name>X1EVF2_9ZZZZ</name>
<dbReference type="EMBL" id="BART01040851">
    <property type="protein sequence ID" value="GAH21154.1"/>
    <property type="molecule type" value="Genomic_DNA"/>
</dbReference>
<sequence>DVGGIFVNNSTQFGVYLSKTLGVVISFTPYMGVTYESSSTSVSYTFNFDTPIGPQNTNIAFDREGINNVALTIGGALNLPVVS</sequence>